<feature type="domain" description="Orn/Lys/Arg decarboxylases family 1 pyridoxal-P attachment site" evidence="6">
    <location>
        <begin position="87"/>
        <end position="390"/>
    </location>
</feature>
<evidence type="ECO:0000259" key="7">
    <source>
        <dbReference type="Pfam" id="PF03711"/>
    </source>
</evidence>
<dbReference type="AlphaFoldDB" id="A0A834YK42"/>
<evidence type="ECO:0000313" key="9">
    <source>
        <dbReference type="Proteomes" id="UP000655225"/>
    </source>
</evidence>
<comment type="similarity">
    <text evidence="2">Belongs to the Orn/Lys/Arg decarboxylase class-I family.</text>
</comment>
<dbReference type="PANTHER" id="PTHR43277:SF4">
    <property type="entry name" value="ARGININE DECARBOXYLASE"/>
    <property type="match status" value="1"/>
</dbReference>
<dbReference type="InterPro" id="IPR015424">
    <property type="entry name" value="PyrdxlP-dep_Trfase"/>
</dbReference>
<dbReference type="EMBL" id="JABCRI010000019">
    <property type="protein sequence ID" value="KAF8389480.1"/>
    <property type="molecule type" value="Genomic_DNA"/>
</dbReference>
<dbReference type="Proteomes" id="UP000655225">
    <property type="component" value="Unassembled WGS sequence"/>
</dbReference>
<evidence type="ECO:0008006" key="10">
    <source>
        <dbReference type="Google" id="ProtNLM"/>
    </source>
</evidence>
<dbReference type="Gene3D" id="3.40.640.10">
    <property type="entry name" value="Type I PLP-dependent aspartate aminotransferase-like (Major domain)"/>
    <property type="match status" value="1"/>
</dbReference>
<organism evidence="8 9">
    <name type="scientific">Tetracentron sinense</name>
    <name type="common">Spur-leaf</name>
    <dbReference type="NCBI Taxonomy" id="13715"/>
    <lineage>
        <taxon>Eukaryota</taxon>
        <taxon>Viridiplantae</taxon>
        <taxon>Streptophyta</taxon>
        <taxon>Embryophyta</taxon>
        <taxon>Tracheophyta</taxon>
        <taxon>Spermatophyta</taxon>
        <taxon>Magnoliopsida</taxon>
        <taxon>Trochodendrales</taxon>
        <taxon>Trochodendraceae</taxon>
        <taxon>Tetracentron</taxon>
    </lineage>
</organism>
<accession>A0A834YK42</accession>
<dbReference type="GO" id="GO:0016831">
    <property type="term" value="F:carboxy-lyase activity"/>
    <property type="evidence" value="ECO:0007669"/>
    <property type="project" value="UniProtKB-KW"/>
</dbReference>
<evidence type="ECO:0000256" key="2">
    <source>
        <dbReference type="ARBA" id="ARBA00010671"/>
    </source>
</evidence>
<proteinExistence type="inferred from homology"/>
<dbReference type="PANTHER" id="PTHR43277">
    <property type="entry name" value="ARGININE DECARBOXYLASE"/>
    <property type="match status" value="1"/>
</dbReference>
<reference evidence="8 9" key="1">
    <citation type="submission" date="2020-04" db="EMBL/GenBank/DDBJ databases">
        <title>Plant Genome Project.</title>
        <authorList>
            <person name="Zhang R.-G."/>
        </authorList>
    </citation>
    <scope>NUCLEOTIDE SEQUENCE [LARGE SCALE GENOMIC DNA]</scope>
    <source>
        <strain evidence="8">YNK0</strain>
        <tissue evidence="8">Leaf</tissue>
    </source>
</reference>
<gene>
    <name evidence="8" type="ORF">HHK36_026175</name>
</gene>
<comment type="cofactor">
    <cofactor evidence="1">
        <name>pyridoxal 5'-phosphate</name>
        <dbReference type="ChEBI" id="CHEBI:597326"/>
    </cofactor>
</comment>
<evidence type="ECO:0000256" key="1">
    <source>
        <dbReference type="ARBA" id="ARBA00001933"/>
    </source>
</evidence>
<dbReference type="CDD" id="cd00615">
    <property type="entry name" value="Orn_deC_like"/>
    <property type="match status" value="1"/>
</dbReference>
<dbReference type="InterPro" id="IPR036633">
    <property type="entry name" value="Prn/Lys/Arg_de-COase_C_sf"/>
</dbReference>
<comment type="caution">
    <text evidence="8">The sequence shown here is derived from an EMBL/GenBank/DDBJ whole genome shotgun (WGS) entry which is preliminary data.</text>
</comment>
<evidence type="ECO:0000313" key="8">
    <source>
        <dbReference type="EMBL" id="KAF8389480.1"/>
    </source>
</evidence>
<evidence type="ECO:0000259" key="6">
    <source>
        <dbReference type="Pfam" id="PF01276"/>
    </source>
</evidence>
<evidence type="ECO:0000256" key="4">
    <source>
        <dbReference type="ARBA" id="ARBA00022898"/>
    </source>
</evidence>
<dbReference type="OrthoDB" id="5978656at2759"/>
<evidence type="ECO:0000256" key="5">
    <source>
        <dbReference type="ARBA" id="ARBA00023239"/>
    </source>
</evidence>
<keyword evidence="4" id="KW-0663">Pyridoxal phosphate</keyword>
<name>A0A834YK42_TETSI</name>
<sequence length="571" mass="61725">MVFTLSPSLQTSSCFSFSNNWSFKCCKRARVYICLATSVKLFILQNVSQEGSIIDPGKKKDTRNIERVTTAGILIPGSQTPLQDGAPPLVSALKASVEQDVAGFHFPGHNKGRAAPPSFAQLIGVGPFLYDLPEHPELDNLFSRKGVILNAQNQAAKLFRSSETRFLVGGTTCGIQAAIMATCSPGDSIILPRNSHISAISGMVLSGALPKYIIPDYNSEWDIAGEVTPLQVEKAIEEMAMDGQKAAAVLVTSPTYHGICSNVSEIAKLCHSHGIPIIVDEAHGAHLGFHPELPNSALEQGADLVVQSTHKVLCSFTQSSMLHMSGDIVDRERICICLQTLQSTSPSPLLLASLDAARAQLSENPETIFNKAVELAVEATNQIKRIPGISVLNFPSFSNFPAIDPLRVTIGVWQLDLSGYEAIKILCRDHGVIAELAGTRSLTLVVNLGTNREHIQRLVSGIKHLSATFLQIPRADEKVEDSWFAPFYDICMSLNPREAFFASKRRVGLGESLGEICGELICTFPPGIPVMIPGENVTQRALDYLLEVRNKGAFIRGASDPSLSSIVVCNV</sequence>
<dbReference type="OMA" id="HKSVFHA"/>
<feature type="domain" description="Orn/Lys/Arg decarboxylase C-terminal" evidence="7">
    <location>
        <begin position="494"/>
        <end position="549"/>
    </location>
</feature>
<dbReference type="InterPro" id="IPR052357">
    <property type="entry name" value="Orn_Lys_Arg_decarboxylase-I"/>
</dbReference>
<evidence type="ECO:0000256" key="3">
    <source>
        <dbReference type="ARBA" id="ARBA00022793"/>
    </source>
</evidence>
<dbReference type="InterPro" id="IPR008286">
    <property type="entry name" value="Prn/Lys/Arg_de-COase_C"/>
</dbReference>
<keyword evidence="3" id="KW-0210">Decarboxylase</keyword>
<keyword evidence="5" id="KW-0456">Lyase</keyword>
<dbReference type="InterPro" id="IPR015421">
    <property type="entry name" value="PyrdxlP-dep_Trfase_major"/>
</dbReference>
<dbReference type="SUPFAM" id="SSF53383">
    <property type="entry name" value="PLP-dependent transferases"/>
    <property type="match status" value="1"/>
</dbReference>
<dbReference type="Gene3D" id="3.90.100.10">
    <property type="entry name" value="Orn/Lys/Arg decarboxylase, C-terminal domain"/>
    <property type="match status" value="1"/>
</dbReference>
<dbReference type="Pfam" id="PF01276">
    <property type="entry name" value="OKR_DC_1"/>
    <property type="match status" value="1"/>
</dbReference>
<dbReference type="SUPFAM" id="SSF55904">
    <property type="entry name" value="Ornithine decarboxylase C-terminal domain"/>
    <property type="match status" value="1"/>
</dbReference>
<dbReference type="InterPro" id="IPR000310">
    <property type="entry name" value="Orn/Lys/Arg_deCO2ase_major_dom"/>
</dbReference>
<dbReference type="Pfam" id="PF03711">
    <property type="entry name" value="OKR_DC_1_C"/>
    <property type="match status" value="1"/>
</dbReference>
<protein>
    <recommendedName>
        <fullName evidence="10">Arginine decarboxylase</fullName>
    </recommendedName>
</protein>
<keyword evidence="9" id="KW-1185">Reference proteome</keyword>